<dbReference type="RefSeq" id="XP_025749086.1">
    <property type="nucleotide sequence ID" value="XM_025893301.1"/>
</dbReference>
<protein>
    <submittedName>
        <fullName evidence="9">Cystatin-B-like</fullName>
    </submittedName>
</protein>
<comment type="similarity">
    <text evidence="2">Belongs to the cystatin family.</text>
</comment>
<dbReference type="InterPro" id="IPR046350">
    <property type="entry name" value="Cystatin_sf"/>
</dbReference>
<dbReference type="Proteomes" id="UP000286641">
    <property type="component" value="Unplaced"/>
</dbReference>
<dbReference type="PRINTS" id="PR00295">
    <property type="entry name" value="STEFINA"/>
</dbReference>
<feature type="domain" description="Cystatin" evidence="7">
    <location>
        <begin position="1"/>
        <end position="98"/>
    </location>
</feature>
<dbReference type="CDD" id="cd00042">
    <property type="entry name" value="CY"/>
    <property type="match status" value="1"/>
</dbReference>
<sequence length="98" mass="11181">MMCGAPTASQPATAETQAIADQVKPQLEERENKKYATFKAVEFRSQVVAGMNYFIEVQVDDDEFVHLRVFRSLPHENKPVALSSYQTNKARHDELAYF</sequence>
<evidence type="ECO:0000313" key="8">
    <source>
        <dbReference type="Proteomes" id="UP000286641"/>
    </source>
</evidence>
<dbReference type="PANTHER" id="PTHR11414:SF22">
    <property type="entry name" value="CYSTATIN-B"/>
    <property type="match status" value="1"/>
</dbReference>
<evidence type="ECO:0000313" key="9">
    <source>
        <dbReference type="RefSeq" id="XP_025749086.1"/>
    </source>
</evidence>
<evidence type="ECO:0000256" key="3">
    <source>
        <dbReference type="ARBA" id="ARBA00022490"/>
    </source>
</evidence>
<evidence type="ECO:0000256" key="5">
    <source>
        <dbReference type="ARBA" id="ARBA00022704"/>
    </source>
</evidence>
<proteinExistence type="inferred from homology"/>
<comment type="subcellular location">
    <subcellularLocation>
        <location evidence="1">Cytoplasm</location>
    </subcellularLocation>
</comment>
<keyword evidence="3" id="KW-0963">Cytoplasm</keyword>
<dbReference type="AlphaFoldDB" id="A0A3Q7S629"/>
<dbReference type="InterPro" id="IPR018073">
    <property type="entry name" value="Prot_inh_cystat_CS"/>
</dbReference>
<reference evidence="9" key="2">
    <citation type="submission" date="2025-08" db="UniProtKB">
        <authorList>
            <consortium name="RefSeq"/>
        </authorList>
    </citation>
    <scope>IDENTIFICATION</scope>
    <source>
        <tissue evidence="9">Blood</tissue>
    </source>
</reference>
<evidence type="ECO:0000259" key="7">
    <source>
        <dbReference type="SMART" id="SM00043"/>
    </source>
</evidence>
<dbReference type="PANTHER" id="PTHR11414">
    <property type="entry name" value="CYSTATIN FAMILY MEMBER"/>
    <property type="match status" value="1"/>
</dbReference>
<reference key="1">
    <citation type="submission" date="2019-01" db="UniProtKB">
        <authorList>
            <consortium name="RefSeq"/>
        </authorList>
    </citation>
    <scope>IDENTIFICATION</scope>
</reference>
<keyword evidence="4" id="KW-0646">Protease inhibitor</keyword>
<dbReference type="GO" id="GO:0005829">
    <property type="term" value="C:cytosol"/>
    <property type="evidence" value="ECO:0007669"/>
    <property type="project" value="TreeGrafter"/>
</dbReference>
<organism evidence="8 9">
    <name type="scientific">Callorhinus ursinus</name>
    <name type="common">Northern fur seal</name>
    <dbReference type="NCBI Taxonomy" id="34884"/>
    <lineage>
        <taxon>Eukaryota</taxon>
        <taxon>Metazoa</taxon>
        <taxon>Chordata</taxon>
        <taxon>Craniata</taxon>
        <taxon>Vertebrata</taxon>
        <taxon>Euteleostomi</taxon>
        <taxon>Mammalia</taxon>
        <taxon>Eutheria</taxon>
        <taxon>Laurasiatheria</taxon>
        <taxon>Carnivora</taxon>
        <taxon>Caniformia</taxon>
        <taxon>Pinnipedia</taxon>
        <taxon>Otariidae</taxon>
        <taxon>Callorhinus</taxon>
    </lineage>
</organism>
<dbReference type="GO" id="GO:0004869">
    <property type="term" value="F:cysteine-type endopeptidase inhibitor activity"/>
    <property type="evidence" value="ECO:0007669"/>
    <property type="project" value="UniProtKB-KW"/>
</dbReference>
<keyword evidence="5" id="KW-0789">Thiol protease inhibitor</keyword>
<dbReference type="InterPro" id="IPR000010">
    <property type="entry name" value="Cystatin_dom"/>
</dbReference>
<accession>A0A3Q7S629</accession>
<evidence type="ECO:0000256" key="4">
    <source>
        <dbReference type="ARBA" id="ARBA00022690"/>
    </source>
</evidence>
<keyword evidence="8" id="KW-1185">Reference proteome</keyword>
<evidence type="ECO:0000256" key="1">
    <source>
        <dbReference type="ARBA" id="ARBA00004496"/>
    </source>
</evidence>
<evidence type="ECO:0000256" key="6">
    <source>
        <dbReference type="ARBA" id="ARBA00022990"/>
    </source>
</evidence>
<dbReference type="FunFam" id="3.10.450.10:FF:000001">
    <property type="entry name" value="Cystatin-A"/>
    <property type="match status" value="1"/>
</dbReference>
<dbReference type="SMART" id="SM00043">
    <property type="entry name" value="CY"/>
    <property type="match status" value="1"/>
</dbReference>
<evidence type="ECO:0000256" key="2">
    <source>
        <dbReference type="ARBA" id="ARBA00009403"/>
    </source>
</evidence>
<dbReference type="Pfam" id="PF00031">
    <property type="entry name" value="Cystatin"/>
    <property type="match status" value="1"/>
</dbReference>
<keyword evidence="6" id="KW-0007">Acetylation</keyword>
<name>A0A3Q7S629_CALUR</name>
<dbReference type="SUPFAM" id="SSF54403">
    <property type="entry name" value="Cystatin/monellin"/>
    <property type="match status" value="1"/>
</dbReference>
<dbReference type="GeneID" id="112840091"/>
<gene>
    <name evidence="9" type="primary">LOC112840091</name>
</gene>
<dbReference type="InParanoid" id="A0A3Q7S629"/>
<dbReference type="PROSITE" id="PS00287">
    <property type="entry name" value="CYSTATIN"/>
    <property type="match status" value="1"/>
</dbReference>
<dbReference type="InterPro" id="IPR001713">
    <property type="entry name" value="Prot_inh_stefin"/>
</dbReference>
<dbReference type="Gene3D" id="3.10.450.10">
    <property type="match status" value="1"/>
</dbReference>